<dbReference type="PANTHER" id="PTHR14131:SF5">
    <property type="entry name" value="ANOSMIN-1"/>
    <property type="match status" value="1"/>
</dbReference>
<dbReference type="CTD" id="6097755"/>
<evidence type="ECO:0000313" key="7">
    <source>
        <dbReference type="Proteomes" id="UP000006672"/>
    </source>
</evidence>
<dbReference type="Pfam" id="PF00095">
    <property type="entry name" value="WAP"/>
    <property type="match status" value="1"/>
</dbReference>
<dbReference type="InterPro" id="IPR013783">
    <property type="entry name" value="Ig-like_fold"/>
</dbReference>
<dbReference type="SUPFAM" id="SSF57256">
    <property type="entry name" value="Elafin-like"/>
    <property type="match status" value="1"/>
</dbReference>
<keyword evidence="2" id="KW-0812">Transmembrane</keyword>
<dbReference type="SMART" id="SM00060">
    <property type="entry name" value="FN3"/>
    <property type="match status" value="3"/>
</dbReference>
<proteinExistence type="predicted"/>
<evidence type="ECO:0000313" key="8">
    <source>
        <dbReference type="WBParaSite" id="Bm4784.1"/>
    </source>
</evidence>
<feature type="compositionally biased region" description="Basic and acidic residues" evidence="1">
    <location>
        <begin position="330"/>
        <end position="339"/>
    </location>
</feature>
<dbReference type="Pfam" id="PF00041">
    <property type="entry name" value="fn3"/>
    <property type="match status" value="1"/>
</dbReference>
<dbReference type="InterPro" id="IPR036645">
    <property type="entry name" value="Elafin-like_sf"/>
</dbReference>
<dbReference type="PANTHER" id="PTHR14131">
    <property type="entry name" value="ANOSMIN"/>
    <property type="match status" value="1"/>
</dbReference>
<dbReference type="SMART" id="SM00217">
    <property type="entry name" value="WAP"/>
    <property type="match status" value="1"/>
</dbReference>
<dbReference type="SUPFAM" id="SSF49265">
    <property type="entry name" value="Fibronectin type III"/>
    <property type="match status" value="2"/>
</dbReference>
<feature type="domain" description="Fibronectin type-III" evidence="4">
    <location>
        <begin position="588"/>
        <end position="688"/>
    </location>
</feature>
<evidence type="ECO:0000259" key="4">
    <source>
        <dbReference type="PROSITE" id="PS50853"/>
    </source>
</evidence>
<accession>A0A4E9FG95</accession>
<feature type="signal peptide" evidence="3">
    <location>
        <begin position="1"/>
        <end position="17"/>
    </location>
</feature>
<reference evidence="8" key="3">
    <citation type="submission" date="2022-04" db="UniProtKB">
        <authorList>
            <consortium name="WormBaseParasite"/>
        </authorList>
    </citation>
    <scope>IDENTIFICATION</scope>
</reference>
<reference evidence="6" key="2">
    <citation type="submission" date="2019-04" db="EMBL/GenBank/DDBJ databases">
        <authorList>
            <person name="Howe K."/>
            <person name="Paulini M."/>
            <person name="Williams G."/>
        </authorList>
    </citation>
    <scope>NUCLEOTIDE SEQUENCE [LARGE SCALE GENOMIC DNA]</scope>
    <source>
        <strain evidence="6">FR3</strain>
    </source>
</reference>
<evidence type="ECO:0000259" key="5">
    <source>
        <dbReference type="PROSITE" id="PS51390"/>
    </source>
</evidence>
<evidence type="ECO:0000256" key="3">
    <source>
        <dbReference type="SAM" id="SignalP"/>
    </source>
</evidence>
<dbReference type="InterPro" id="IPR042447">
    <property type="entry name" value="Anosmin-1"/>
</dbReference>
<evidence type="ECO:0000256" key="2">
    <source>
        <dbReference type="SAM" id="Phobius"/>
    </source>
</evidence>
<dbReference type="KEGG" id="bmy:BM_BM4784"/>
<organism evidence="6">
    <name type="scientific">Brugia malayi</name>
    <name type="common">Filarial nematode worm</name>
    <dbReference type="NCBI Taxonomy" id="6279"/>
    <lineage>
        <taxon>Eukaryota</taxon>
        <taxon>Metazoa</taxon>
        <taxon>Ecdysozoa</taxon>
        <taxon>Nematoda</taxon>
        <taxon>Chromadorea</taxon>
        <taxon>Rhabditida</taxon>
        <taxon>Spirurina</taxon>
        <taxon>Spiruromorpha</taxon>
        <taxon>Filarioidea</taxon>
        <taxon>Onchocercidae</taxon>
        <taxon>Brugia</taxon>
    </lineage>
</organism>
<sequence>MTFLLFLLVLLPVTVVTDELLSARCQTMCLQQLEIASGEDADLRRHLKHHIINICKEDRNCSSCTAACQENTLDMKGCQENICKHVREPETCKHSCIYLHEIYRNKPGICPNNSHLAPFNECTALCHLDGDCPETKKCCVEGCSRQCLKPRGKDLNLLPIPTSISVQERKRKRSVIVRWVMQQMSRAQTNSNANLYVIQWRWSLHKDGTSISDWQTIVTRNKMYAILKHLLAPGRYYMFRVAAVNTYGSLGFSKSSQPFKLSKEPQAPGQPLDLTLDKSEIDEQNFWKQRIKWNPPLSELPIKNYILSWQKSTLQQAIAYDKMLKRRLNTEKQEKRSATDDDDNDGDDDDDIDDNNDGFVDRERMSVVIPAYHSYADISQLQLQSVYLVEIYAIVDSSDGELHGEKAIIYVKTGAMNVNKDGYDSNNTTITTTIQSQQMKLESENKLQNNRLEDLSDIRTDMKVEMLDVRAPYFDDNNLKTVVSWFRNGLCNGTRVKYTVRWRLLTCQTKDVSKRIIYYDLDSSGEDWAQMEVQECVAVLEDLDFECSYNVELVSTNAKKIIAKGHFETQSCEKTPSTITLTCNDQSISQSLVCMTNWRNNSVQCSWKSNNNNNNVTGKNVGYRIVLSKSDEVNNQIIIIPPQTTTIQFDKLEPDRDYFVHVQTITSNGVGNTLTTSFRINRNKTSEKHSTVFSSDYRRNNTLSHISNIIVDHTSNDQISQNIDLQSVMEEDNEFLYNNERFPGATILELPLESVASDVIRWTAFYFICINILLRYLLFTDNTL</sequence>
<dbReference type="InterPro" id="IPR036116">
    <property type="entry name" value="FN3_sf"/>
</dbReference>
<feature type="chain" id="PRO_5023844004" evidence="3">
    <location>
        <begin position="18"/>
        <end position="784"/>
    </location>
</feature>
<dbReference type="GO" id="GO:0048675">
    <property type="term" value="P:axon extension"/>
    <property type="evidence" value="ECO:0007669"/>
    <property type="project" value="EnsemblMetazoa"/>
</dbReference>
<dbReference type="PROSITE" id="PS51390">
    <property type="entry name" value="WAP"/>
    <property type="match status" value="1"/>
</dbReference>
<keyword evidence="7" id="KW-1185">Reference proteome</keyword>
<dbReference type="GO" id="GO:0001764">
    <property type="term" value="P:neuron migration"/>
    <property type="evidence" value="ECO:0007669"/>
    <property type="project" value="EnsemblMetazoa"/>
</dbReference>
<dbReference type="Proteomes" id="UP000006672">
    <property type="component" value="Unassembled WGS sequence"/>
</dbReference>
<feature type="domain" description="WAP" evidence="5">
    <location>
        <begin position="103"/>
        <end position="151"/>
    </location>
</feature>
<dbReference type="InterPro" id="IPR008197">
    <property type="entry name" value="WAP_dom"/>
</dbReference>
<dbReference type="EMBL" id="CAAKNF010000194">
    <property type="protein sequence ID" value="VIO95446.1"/>
    <property type="molecule type" value="Genomic_DNA"/>
</dbReference>
<dbReference type="CDD" id="cd00063">
    <property type="entry name" value="FN3"/>
    <property type="match status" value="2"/>
</dbReference>
<reference evidence="7" key="1">
    <citation type="journal article" date="2007" name="Science">
        <title>Draft genome of the filarial nematode parasite Brugia malayi.</title>
        <authorList>
            <person name="Ghedin E."/>
            <person name="Wang S."/>
            <person name="Spiro D."/>
            <person name="Caler E."/>
            <person name="Zhao Q."/>
            <person name="Crabtree J."/>
            <person name="Allen J.E."/>
            <person name="Delcher A.L."/>
            <person name="Guiliano D.B."/>
            <person name="Miranda-Saavedra D."/>
            <person name="Angiuoli S.V."/>
            <person name="Creasy T."/>
            <person name="Amedeo P."/>
            <person name="Haas B."/>
            <person name="El-Sayed N.M."/>
            <person name="Wortman J.R."/>
            <person name="Feldblyum T."/>
            <person name="Tallon L."/>
            <person name="Schatz M."/>
            <person name="Shumway M."/>
            <person name="Koo H."/>
            <person name="Salzberg S.L."/>
            <person name="Schobel S."/>
            <person name="Pertea M."/>
            <person name="Pop M."/>
            <person name="White O."/>
            <person name="Barton G.J."/>
            <person name="Carlow C.K."/>
            <person name="Crawford M.J."/>
            <person name="Daub J."/>
            <person name="Dimmic M.W."/>
            <person name="Estes C.F."/>
            <person name="Foster J.M."/>
            <person name="Ganatra M."/>
            <person name="Gregory W.F."/>
            <person name="Johnson N.M."/>
            <person name="Jin J."/>
            <person name="Komuniecki R."/>
            <person name="Korf I."/>
            <person name="Kumar S."/>
            <person name="Laney S."/>
            <person name="Li B.W."/>
            <person name="Li W."/>
            <person name="Lindblom T.H."/>
            <person name="Lustigman S."/>
            <person name="Ma D."/>
            <person name="Maina C.V."/>
            <person name="Martin D.M."/>
            <person name="McCarter J.P."/>
            <person name="McReynolds L."/>
            <person name="Mitreva M."/>
            <person name="Nutman T.B."/>
            <person name="Parkinson J."/>
            <person name="Peregrin-Alvarez J.M."/>
            <person name="Poole C."/>
            <person name="Ren Q."/>
            <person name="Saunders L."/>
            <person name="Sluder A.E."/>
            <person name="Smith K."/>
            <person name="Stanke M."/>
            <person name="Unnasch T.R."/>
            <person name="Ware J."/>
            <person name="Wei A.D."/>
            <person name="Weil G."/>
            <person name="Williams D.J."/>
            <person name="Zhang Y."/>
            <person name="Williams S.A."/>
            <person name="Fraser-Liggett C."/>
            <person name="Slatko B."/>
            <person name="Blaxter M.L."/>
            <person name="Scott A.L."/>
        </authorList>
    </citation>
    <scope>NUCLEOTIDE SEQUENCE</scope>
    <source>
        <strain evidence="7">FR3</strain>
    </source>
</reference>
<dbReference type="GO" id="GO:0048598">
    <property type="term" value="P:embryonic morphogenesis"/>
    <property type="evidence" value="ECO:0007669"/>
    <property type="project" value="EnsemblMetazoa"/>
</dbReference>
<dbReference type="InterPro" id="IPR003961">
    <property type="entry name" value="FN3_dom"/>
</dbReference>
<keyword evidence="2" id="KW-1133">Transmembrane helix</keyword>
<dbReference type="GO" id="GO:0005576">
    <property type="term" value="C:extracellular region"/>
    <property type="evidence" value="ECO:0007669"/>
    <property type="project" value="InterPro"/>
</dbReference>
<dbReference type="GO" id="GO:0045545">
    <property type="term" value="F:syndecan binding"/>
    <property type="evidence" value="ECO:0007669"/>
    <property type="project" value="EnsemblMetazoa"/>
</dbReference>
<name>A0A4E9FG95_BRUMA</name>
<dbReference type="GO" id="GO:0048730">
    <property type="term" value="P:epidermis morphogenesis"/>
    <property type="evidence" value="ECO:0007669"/>
    <property type="project" value="EnsemblMetazoa"/>
</dbReference>
<protein>
    <submittedName>
        <fullName evidence="6 8">Fibronectin type III domain containing protein</fullName>
    </submittedName>
</protein>
<evidence type="ECO:0000313" key="6">
    <source>
        <dbReference type="EMBL" id="VIO95446.1"/>
    </source>
</evidence>
<feature type="domain" description="Fibronectin type-III" evidence="4">
    <location>
        <begin position="160"/>
        <end position="265"/>
    </location>
</feature>
<dbReference type="GO" id="GO:0009792">
    <property type="term" value="P:embryo development ending in birth or egg hatching"/>
    <property type="evidence" value="ECO:0007669"/>
    <property type="project" value="EnsemblMetazoa"/>
</dbReference>
<dbReference type="RefSeq" id="XP_042935701.1">
    <property type="nucleotide sequence ID" value="XM_043079767.1"/>
</dbReference>
<dbReference type="GeneID" id="6097755"/>
<dbReference type="PROSITE" id="PS50853">
    <property type="entry name" value="FN3"/>
    <property type="match status" value="2"/>
</dbReference>
<keyword evidence="2" id="KW-0472">Membrane</keyword>
<keyword evidence="3" id="KW-0732">Signal</keyword>
<dbReference type="GO" id="GO:0030414">
    <property type="term" value="F:peptidase inhibitor activity"/>
    <property type="evidence" value="ECO:0007669"/>
    <property type="project" value="InterPro"/>
</dbReference>
<dbReference type="GO" id="GO:0043395">
    <property type="term" value="F:heparan sulfate proteoglycan binding"/>
    <property type="evidence" value="ECO:0007669"/>
    <property type="project" value="EnsemblMetazoa"/>
</dbReference>
<accession>A0A8L7T7X9</accession>
<dbReference type="CDD" id="cd00199">
    <property type="entry name" value="WAP"/>
    <property type="match status" value="1"/>
</dbReference>
<gene>
    <name evidence="6" type="primary">Bma-kal-1</name>
    <name evidence="8" type="synonym">Bm1_14185</name>
    <name evidence="6" type="ORF">BM_BM4784</name>
</gene>
<dbReference type="AlphaFoldDB" id="A0A4E9FG95"/>
<dbReference type="OrthoDB" id="4473401at2759"/>
<dbReference type="WBParaSite" id="Bm4784.1">
    <property type="protein sequence ID" value="Bm4784.1"/>
    <property type="gene ID" value="WBGene00225045"/>
</dbReference>
<dbReference type="GO" id="GO:0008201">
    <property type="term" value="F:heparin binding"/>
    <property type="evidence" value="ECO:0007669"/>
    <property type="project" value="EnsemblMetazoa"/>
</dbReference>
<dbReference type="GO" id="GO:0009986">
    <property type="term" value="C:cell surface"/>
    <property type="evidence" value="ECO:0007669"/>
    <property type="project" value="EnsemblMetazoa"/>
</dbReference>
<dbReference type="GO" id="GO:0045138">
    <property type="term" value="P:nematode male tail tip morphogenesis"/>
    <property type="evidence" value="ECO:0007669"/>
    <property type="project" value="EnsemblMetazoa"/>
</dbReference>
<feature type="transmembrane region" description="Helical" evidence="2">
    <location>
        <begin position="759"/>
        <end position="778"/>
    </location>
</feature>
<dbReference type="Gene3D" id="2.60.40.10">
    <property type="entry name" value="Immunoglobulins"/>
    <property type="match status" value="2"/>
</dbReference>
<feature type="compositionally biased region" description="Acidic residues" evidence="1">
    <location>
        <begin position="340"/>
        <end position="356"/>
    </location>
</feature>
<dbReference type="Gene3D" id="4.10.75.10">
    <property type="entry name" value="Elafin-like"/>
    <property type="match status" value="1"/>
</dbReference>
<evidence type="ECO:0000256" key="1">
    <source>
        <dbReference type="SAM" id="MobiDB-lite"/>
    </source>
</evidence>
<feature type="region of interest" description="Disordered" evidence="1">
    <location>
        <begin position="330"/>
        <end position="358"/>
    </location>
</feature>